<evidence type="ECO:0000256" key="3">
    <source>
        <dbReference type="ARBA" id="ARBA00047002"/>
    </source>
</evidence>
<comment type="function">
    <text evidence="5">Plays a role in determining ER morphology.</text>
</comment>
<comment type="similarity">
    <text evidence="2 5">Belongs to the lunapark family.</text>
</comment>
<evidence type="ECO:0000256" key="4">
    <source>
        <dbReference type="ARBA" id="ARBA00049772"/>
    </source>
</evidence>
<feature type="coiled-coil region" evidence="6">
    <location>
        <begin position="95"/>
        <end position="122"/>
    </location>
</feature>
<organism evidence="9 10">
    <name type="scientific">Platysteira castanea</name>
    <dbReference type="NCBI Taxonomy" id="1160851"/>
    <lineage>
        <taxon>Eukaryota</taxon>
        <taxon>Metazoa</taxon>
        <taxon>Chordata</taxon>
        <taxon>Craniata</taxon>
        <taxon>Vertebrata</taxon>
        <taxon>Euteleostomi</taxon>
        <taxon>Archelosauria</taxon>
        <taxon>Archosauria</taxon>
        <taxon>Dinosauria</taxon>
        <taxon>Saurischia</taxon>
        <taxon>Theropoda</taxon>
        <taxon>Coelurosauria</taxon>
        <taxon>Aves</taxon>
        <taxon>Neognathae</taxon>
        <taxon>Neoaves</taxon>
        <taxon>Telluraves</taxon>
        <taxon>Australaves</taxon>
        <taxon>Passeriformes</taxon>
        <taxon>Corvoidea</taxon>
        <taxon>Platysteiridae</taxon>
        <taxon>Platysteira</taxon>
    </lineage>
</organism>
<sequence length="415" mass="46803">KQAKPSTVEVLEKIDKEIQTLEEFREKNQRLQKLWVGRLLLYSSLLYLITCLIVYLWCLPDEWTARLTMTLPFFAFPLIIWCIRTLLIFFFSKRTERNNDALEDLKSQKKKILEEVMEKETYKTAKLILERFDPESSAKEAEPPSAGTSATPRPGQEIRQRTAAQRNASTPPPGTPKQGPPKSPLPASPSLQREAPALSGLPERTAVPSLQSNVLPRRPGSPATSVPGMGLHPPGPPLARPVLPRERGVVDRVIEYLVGDGPQNRYALICQQCFSHNGMALKEEFEYIGVLCVAFRCAYCFFLNPARKTRPQAPRLPDFSFERKQSTELQSETEPLEPRERKPQETQQTKESEDDMAQVVETNDTDDKAPSSEHLNDKLAEEVEKEEAENISATEETISESASAEQSEESLIKAE</sequence>
<keyword evidence="5" id="KW-0472">Membrane</keyword>
<feature type="region of interest" description="Disordered" evidence="7">
    <location>
        <begin position="133"/>
        <end position="193"/>
    </location>
</feature>
<evidence type="ECO:0000259" key="8">
    <source>
        <dbReference type="Pfam" id="PF10058"/>
    </source>
</evidence>
<comment type="domain">
    <text evidence="5">The C4-type zinc finger motif is necessary both for its ER three-way tubular junction localization and formation.</text>
</comment>
<keyword evidence="5" id="KW-0862">Zinc</keyword>
<feature type="domain" description="Lunapark zinc ribbon" evidence="8">
    <location>
        <begin position="249"/>
        <end position="304"/>
    </location>
</feature>
<evidence type="ECO:0000256" key="2">
    <source>
        <dbReference type="ARBA" id="ARBA00009940"/>
    </source>
</evidence>
<dbReference type="GO" id="GO:1903373">
    <property type="term" value="P:positive regulation of endoplasmic reticulum tubular network organization"/>
    <property type="evidence" value="ECO:0007669"/>
    <property type="project" value="UniProtKB-UniRule"/>
</dbReference>
<dbReference type="EMBL" id="VYXC01002442">
    <property type="protein sequence ID" value="NWU21089.1"/>
    <property type="molecule type" value="Genomic_DNA"/>
</dbReference>
<comment type="caution">
    <text evidence="9">The sequence shown here is derived from an EMBL/GenBank/DDBJ whole genome shotgun (WGS) entry which is preliminary data.</text>
</comment>
<dbReference type="GO" id="GO:0042802">
    <property type="term" value="F:identical protein binding"/>
    <property type="evidence" value="ECO:0007669"/>
    <property type="project" value="UniProtKB-UniRule"/>
</dbReference>
<keyword evidence="5" id="KW-0812">Transmembrane</keyword>
<keyword evidence="5" id="KW-1133">Transmembrane helix</keyword>
<feature type="compositionally biased region" description="Basic and acidic residues" evidence="7">
    <location>
        <begin position="365"/>
        <end position="382"/>
    </location>
</feature>
<evidence type="ECO:0000313" key="10">
    <source>
        <dbReference type="Proteomes" id="UP000584415"/>
    </source>
</evidence>
<dbReference type="PANTHER" id="PTHR22166:SF12">
    <property type="entry name" value="ENDOPLASMIC RETICULUM JUNCTION FORMATION PROTEIN LUNAPARK"/>
    <property type="match status" value="1"/>
</dbReference>
<feature type="transmembrane region" description="Helical" evidence="5">
    <location>
        <begin position="35"/>
        <end position="57"/>
    </location>
</feature>
<keyword evidence="10" id="KW-1185">Reference proteome</keyword>
<feature type="compositionally biased region" description="Basic and acidic residues" evidence="7">
    <location>
        <begin position="133"/>
        <end position="142"/>
    </location>
</feature>
<dbReference type="InterPro" id="IPR040115">
    <property type="entry name" value="Lnp"/>
</dbReference>
<comment type="subunit">
    <text evidence="3 5">Homodimer; homodimerization requires the C4-type zinc finger motif and decreases during mitosis in a phosphorylation-dependent manner.</text>
</comment>
<keyword evidence="5" id="KW-0863">Zinc-finger</keyword>
<comment type="subcellular location">
    <subcellularLocation>
        <location evidence="1 5">Endoplasmic reticulum membrane</location>
        <topology evidence="1 5">Multi-pass membrane protein</topology>
        <orientation evidence="1 5">Cytoplasmic side</orientation>
    </subcellularLocation>
</comment>
<dbReference type="GO" id="GO:0071788">
    <property type="term" value="P:endoplasmic reticulum tubular network maintenance"/>
    <property type="evidence" value="ECO:0007669"/>
    <property type="project" value="UniProtKB-UniRule"/>
</dbReference>
<accession>A0A7K5V0F1</accession>
<evidence type="ECO:0000256" key="7">
    <source>
        <dbReference type="SAM" id="MobiDB-lite"/>
    </source>
</evidence>
<feature type="transmembrane region" description="Helical" evidence="5">
    <location>
        <begin position="69"/>
        <end position="91"/>
    </location>
</feature>
<feature type="non-terminal residue" evidence="9">
    <location>
        <position position="415"/>
    </location>
</feature>
<protein>
    <recommendedName>
        <fullName evidence="4 5">Endoplasmic reticulum junction formation protein lunapark</fullName>
    </recommendedName>
</protein>
<feature type="region of interest" description="Disordered" evidence="7">
    <location>
        <begin position="312"/>
        <end position="415"/>
    </location>
</feature>
<reference evidence="9 10" key="1">
    <citation type="submission" date="2019-09" db="EMBL/GenBank/DDBJ databases">
        <title>Bird 10,000 Genomes (B10K) Project - Family phase.</title>
        <authorList>
            <person name="Zhang G."/>
        </authorList>
    </citation>
    <scope>NUCLEOTIDE SEQUENCE [LARGE SCALE GENOMIC DNA]</scope>
    <source>
        <strain evidence="9">B10K-DU-001-71</strain>
        <tissue evidence="9">Muscle</tissue>
    </source>
</reference>
<dbReference type="GO" id="GO:0098826">
    <property type="term" value="C:endoplasmic reticulum tubular network membrane"/>
    <property type="evidence" value="ECO:0007669"/>
    <property type="project" value="UniProtKB-UniRule"/>
</dbReference>
<evidence type="ECO:0000313" key="9">
    <source>
        <dbReference type="EMBL" id="NWU21089.1"/>
    </source>
</evidence>
<dbReference type="InterPro" id="IPR019273">
    <property type="entry name" value="Lunapark_Znf"/>
</dbReference>
<dbReference type="PANTHER" id="PTHR22166">
    <property type="entry name" value="ENDOPLASMIC RETICULUM JUNCTION FORMATION PROTEIN LUNAPARK"/>
    <property type="match status" value="1"/>
</dbReference>
<feature type="compositionally biased region" description="Basic and acidic residues" evidence="7">
    <location>
        <begin position="336"/>
        <end position="351"/>
    </location>
</feature>
<dbReference type="AlphaFoldDB" id="A0A7K5V0F1"/>
<evidence type="ECO:0000256" key="5">
    <source>
        <dbReference type="RuleBase" id="RU367073"/>
    </source>
</evidence>
<keyword evidence="5" id="KW-0479">Metal-binding</keyword>
<feature type="compositionally biased region" description="Low complexity" evidence="7">
    <location>
        <begin position="391"/>
        <end position="405"/>
    </location>
</feature>
<dbReference type="Pfam" id="PF10058">
    <property type="entry name" value="Zn_ribbon_10"/>
    <property type="match status" value="1"/>
</dbReference>
<evidence type="ECO:0000256" key="6">
    <source>
        <dbReference type="SAM" id="Coils"/>
    </source>
</evidence>
<keyword evidence="5" id="KW-0256">Endoplasmic reticulum</keyword>
<feature type="compositionally biased region" description="Pro residues" evidence="7">
    <location>
        <begin position="170"/>
        <end position="187"/>
    </location>
</feature>
<dbReference type="GO" id="GO:0008270">
    <property type="term" value="F:zinc ion binding"/>
    <property type="evidence" value="ECO:0007669"/>
    <property type="project" value="UniProtKB-KW"/>
</dbReference>
<feature type="non-terminal residue" evidence="9">
    <location>
        <position position="1"/>
    </location>
</feature>
<evidence type="ECO:0000256" key="1">
    <source>
        <dbReference type="ARBA" id="ARBA00004215"/>
    </source>
</evidence>
<keyword evidence="6" id="KW-0175">Coiled coil</keyword>
<name>A0A7K5V0F1_9CORV</name>
<feature type="region of interest" description="Disordered" evidence="7">
    <location>
        <begin position="207"/>
        <end position="242"/>
    </location>
</feature>
<gene>
    <name evidence="9" type="primary">Lnpk</name>
    <name evidence="9" type="ORF">DYACAS_R04491</name>
</gene>
<dbReference type="Proteomes" id="UP000584415">
    <property type="component" value="Unassembled WGS sequence"/>
</dbReference>
<proteinExistence type="inferred from homology"/>